<comment type="caution">
    <text evidence="1">The sequence shown here is derived from an EMBL/GenBank/DDBJ whole genome shotgun (WGS) entry which is preliminary data.</text>
</comment>
<dbReference type="EMBL" id="CAKOFQ010008547">
    <property type="protein sequence ID" value="CAH2014725.1"/>
    <property type="molecule type" value="Genomic_DNA"/>
</dbReference>
<dbReference type="Proteomes" id="UP001152888">
    <property type="component" value="Unassembled WGS sequence"/>
</dbReference>
<reference evidence="1" key="1">
    <citation type="submission" date="2022-03" db="EMBL/GenBank/DDBJ databases">
        <authorList>
            <person name="Sayadi A."/>
        </authorList>
    </citation>
    <scope>NUCLEOTIDE SEQUENCE</scope>
</reference>
<protein>
    <submittedName>
        <fullName evidence="1">Uncharacterized protein</fullName>
    </submittedName>
</protein>
<evidence type="ECO:0000313" key="1">
    <source>
        <dbReference type="EMBL" id="CAH2014725.1"/>
    </source>
</evidence>
<gene>
    <name evidence="1" type="ORF">ACAOBT_LOCUS34320</name>
</gene>
<sequence>MLSSQRTSLSEGVYFPLRSGMLKRYSNSSSGIC</sequence>
<keyword evidence="2" id="KW-1185">Reference proteome</keyword>
<organism evidence="1 2">
    <name type="scientific">Acanthoscelides obtectus</name>
    <name type="common">Bean weevil</name>
    <name type="synonym">Bruchus obtectus</name>
    <dbReference type="NCBI Taxonomy" id="200917"/>
    <lineage>
        <taxon>Eukaryota</taxon>
        <taxon>Metazoa</taxon>
        <taxon>Ecdysozoa</taxon>
        <taxon>Arthropoda</taxon>
        <taxon>Hexapoda</taxon>
        <taxon>Insecta</taxon>
        <taxon>Pterygota</taxon>
        <taxon>Neoptera</taxon>
        <taxon>Endopterygota</taxon>
        <taxon>Coleoptera</taxon>
        <taxon>Polyphaga</taxon>
        <taxon>Cucujiformia</taxon>
        <taxon>Chrysomeloidea</taxon>
        <taxon>Chrysomelidae</taxon>
        <taxon>Bruchinae</taxon>
        <taxon>Bruchini</taxon>
        <taxon>Acanthoscelides</taxon>
    </lineage>
</organism>
<name>A0A9P0MLZ2_ACAOB</name>
<evidence type="ECO:0000313" key="2">
    <source>
        <dbReference type="Proteomes" id="UP001152888"/>
    </source>
</evidence>
<proteinExistence type="predicted"/>
<dbReference type="AlphaFoldDB" id="A0A9P0MLZ2"/>
<accession>A0A9P0MLZ2</accession>